<sequence>MEMDEHQMIDVAALPLPISLTACFIGGLVLGYVYFRALRQTADLIVSRGHPLLALALTFGRLGLLLLGFYVALLAGGLALLAALGGVLVAKAVMVRQARGAVL</sequence>
<keyword evidence="1" id="KW-0472">Membrane</keyword>
<keyword evidence="1" id="KW-1133">Transmembrane helix</keyword>
<dbReference type="KEGG" id="pshq:F3W81_15580"/>
<feature type="transmembrane region" description="Helical" evidence="1">
    <location>
        <begin position="62"/>
        <end position="89"/>
    </location>
</feature>
<accession>A0A7L9WRQ6</accession>
<evidence type="ECO:0000313" key="3">
    <source>
        <dbReference type="Proteomes" id="UP000594118"/>
    </source>
</evidence>
<keyword evidence="1" id="KW-0812">Transmembrane</keyword>
<dbReference type="Pfam" id="PF12966">
    <property type="entry name" value="AtpR"/>
    <property type="match status" value="1"/>
</dbReference>
<dbReference type="EMBL" id="CP045201">
    <property type="protein sequence ID" value="QOL82126.1"/>
    <property type="molecule type" value="Genomic_DNA"/>
</dbReference>
<protein>
    <recommendedName>
        <fullName evidence="4">N-ATPase, AtpR subunit</fullName>
    </recommendedName>
</protein>
<reference evidence="2 3" key="1">
    <citation type="submission" date="2019-10" db="EMBL/GenBank/DDBJ databases">
        <title>Pseudopuniceibacterium sp. HQ09 islated from Antarctica.</title>
        <authorList>
            <person name="Liao L."/>
            <person name="Su S."/>
            <person name="Chen B."/>
            <person name="Yu Y."/>
        </authorList>
    </citation>
    <scope>NUCLEOTIDE SEQUENCE [LARGE SCALE GENOMIC DNA]</scope>
    <source>
        <strain evidence="2 3">HQ09</strain>
    </source>
</reference>
<evidence type="ECO:0000256" key="1">
    <source>
        <dbReference type="SAM" id="Phobius"/>
    </source>
</evidence>
<evidence type="ECO:0008006" key="4">
    <source>
        <dbReference type="Google" id="ProtNLM"/>
    </source>
</evidence>
<feature type="transmembrane region" description="Helical" evidence="1">
    <location>
        <begin position="12"/>
        <end position="35"/>
    </location>
</feature>
<name>A0A7L9WRQ6_9RHOB</name>
<dbReference type="Proteomes" id="UP000594118">
    <property type="component" value="Chromosome"/>
</dbReference>
<keyword evidence="3" id="KW-1185">Reference proteome</keyword>
<evidence type="ECO:0000313" key="2">
    <source>
        <dbReference type="EMBL" id="QOL82126.1"/>
    </source>
</evidence>
<organism evidence="2 3">
    <name type="scientific">Pseudooceanicola spongiae</name>
    <dbReference type="NCBI Taxonomy" id="2613965"/>
    <lineage>
        <taxon>Bacteria</taxon>
        <taxon>Pseudomonadati</taxon>
        <taxon>Pseudomonadota</taxon>
        <taxon>Alphaproteobacteria</taxon>
        <taxon>Rhodobacterales</taxon>
        <taxon>Paracoccaceae</taxon>
        <taxon>Pseudooceanicola</taxon>
    </lineage>
</organism>
<dbReference type="InterPro" id="IPR017581">
    <property type="entry name" value="AtpR-like"/>
</dbReference>
<dbReference type="AlphaFoldDB" id="A0A7L9WRQ6"/>
<gene>
    <name evidence="2" type="ORF">F3W81_15580</name>
</gene>
<proteinExistence type="predicted"/>